<evidence type="ECO:0000313" key="2">
    <source>
        <dbReference type="Proteomes" id="UP001148629"/>
    </source>
</evidence>
<keyword evidence="2" id="KW-1185">Reference proteome</keyword>
<dbReference type="Proteomes" id="UP001148629">
    <property type="component" value="Unassembled WGS sequence"/>
</dbReference>
<proteinExistence type="predicted"/>
<dbReference type="EMBL" id="JANRMS010000917">
    <property type="protein sequence ID" value="KAJ3532889.1"/>
    <property type="molecule type" value="Genomic_DNA"/>
</dbReference>
<gene>
    <name evidence="1" type="ORF">NM208_g8232</name>
</gene>
<accession>A0ACC1S622</accession>
<evidence type="ECO:0000313" key="1">
    <source>
        <dbReference type="EMBL" id="KAJ3532889.1"/>
    </source>
</evidence>
<reference evidence="1" key="1">
    <citation type="submission" date="2022-08" db="EMBL/GenBank/DDBJ databases">
        <title>Genome Sequence of Fusarium decemcellulare.</title>
        <authorList>
            <person name="Buettner E."/>
        </authorList>
    </citation>
    <scope>NUCLEOTIDE SEQUENCE</scope>
    <source>
        <strain evidence="1">Babe19</strain>
    </source>
</reference>
<comment type="caution">
    <text evidence="1">The sequence shown here is derived from an EMBL/GenBank/DDBJ whole genome shotgun (WGS) entry which is preliminary data.</text>
</comment>
<name>A0ACC1S622_9HYPO</name>
<sequence length="76" mass="8852">MDVLRERVAELEKALEDAEKEMQDVVARMSAAQIEVLNLQDEREAAVRDTRRLQKLLEQEQMKSFEDRFKTLSGSV</sequence>
<organism evidence="1 2">
    <name type="scientific">Fusarium decemcellulare</name>
    <dbReference type="NCBI Taxonomy" id="57161"/>
    <lineage>
        <taxon>Eukaryota</taxon>
        <taxon>Fungi</taxon>
        <taxon>Dikarya</taxon>
        <taxon>Ascomycota</taxon>
        <taxon>Pezizomycotina</taxon>
        <taxon>Sordariomycetes</taxon>
        <taxon>Hypocreomycetidae</taxon>
        <taxon>Hypocreales</taxon>
        <taxon>Nectriaceae</taxon>
        <taxon>Fusarium</taxon>
        <taxon>Fusarium decemcellulare species complex</taxon>
    </lineage>
</organism>
<protein>
    <submittedName>
        <fullName evidence="1">Uncharacterized protein</fullName>
    </submittedName>
</protein>